<evidence type="ECO:0000313" key="2">
    <source>
        <dbReference type="EMBL" id="CUX79837.1"/>
    </source>
</evidence>
<organism evidence="2 3">
    <name type="scientific">Roseibaca calidilacus</name>
    <dbReference type="NCBI Taxonomy" id="1666912"/>
    <lineage>
        <taxon>Bacteria</taxon>
        <taxon>Pseudomonadati</taxon>
        <taxon>Pseudomonadota</taxon>
        <taxon>Alphaproteobacteria</taxon>
        <taxon>Rhodobacterales</taxon>
        <taxon>Paracoccaceae</taxon>
        <taxon>Roseinatronobacter</taxon>
    </lineage>
</organism>
<comment type="caution">
    <text evidence="2">The sequence shown here is derived from an EMBL/GenBank/DDBJ whole genome shotgun (WGS) entry which is preliminary data.</text>
</comment>
<dbReference type="Proteomes" id="UP000182045">
    <property type="component" value="Unassembled WGS sequence"/>
</dbReference>
<accession>A0ABM9VQ06</accession>
<evidence type="ECO:0000313" key="3">
    <source>
        <dbReference type="Proteomes" id="UP000182045"/>
    </source>
</evidence>
<protein>
    <recommendedName>
        <fullName evidence="4">HEPN domain-containing protein</fullName>
    </recommendedName>
</protein>
<evidence type="ECO:0000256" key="1">
    <source>
        <dbReference type="SAM" id="MobiDB-lite"/>
    </source>
</evidence>
<proteinExistence type="predicted"/>
<keyword evidence="3" id="KW-1185">Reference proteome</keyword>
<dbReference type="EMBL" id="FBYC01000002">
    <property type="protein sequence ID" value="CUX79837.1"/>
    <property type="molecule type" value="Genomic_DNA"/>
</dbReference>
<reference evidence="2 3" key="1">
    <citation type="submission" date="2016-01" db="EMBL/GenBank/DDBJ databases">
        <authorList>
            <person name="Varghese N."/>
        </authorList>
    </citation>
    <scope>NUCLEOTIDE SEQUENCE [LARGE SCALE GENOMIC DNA]</scope>
    <source>
        <strain evidence="2 3">HL-91</strain>
    </source>
</reference>
<gene>
    <name evidence="2" type="ORF">Ga0058931_0532</name>
</gene>
<feature type="region of interest" description="Disordered" evidence="1">
    <location>
        <begin position="1"/>
        <end position="39"/>
    </location>
</feature>
<sequence length="359" mass="40550">MKDLRLRNLEKYRTGGTQDRMELSLPRPTSPSGKVYHYSPKEDAAPRLFLVGEAPEERTISDVNRSRMRREPGPGQTVCPYSGHMADDEEFTHADDIAAVKKHAVWLVENDVSDWLGEYAKDFNRKFGKGGLISMKMEHKPRRRVEPLAIREDLLRSLDCGVCGRSYGVYALALFCPDCGAPNVAMHFRREVEIVGEQIALADDLDEQGRSEIAYRVMGNAHEDVLTAFEATLKTVHAYLVRTHLPEMVEKLIGKKAIGNAFQNVDRGRSVFAKIGIDPFDGLNDLEIENLRLNIQKRHVLGHNLGVADEHYASFSEDHEPGETVTLIGEDVKRFADYCLRVVERLEEYLLSNVTLSEP</sequence>
<name>A0ABM9VQ06_9RHOB</name>
<dbReference type="RefSeq" id="WP_176699315.1">
    <property type="nucleotide sequence ID" value="NZ_FBYC01000002.1"/>
</dbReference>
<evidence type="ECO:0008006" key="4">
    <source>
        <dbReference type="Google" id="ProtNLM"/>
    </source>
</evidence>
<feature type="compositionally biased region" description="Basic and acidic residues" evidence="1">
    <location>
        <begin position="1"/>
        <end position="13"/>
    </location>
</feature>